<sequence length="166" mass="19465">MREFYEFIIPYLKGKTLLDIGCGSCRDVAFFTSLGFDVECVEPSIEFRKICSKKDSSIKIYNQKLPHIKLSKKYDVVTLIGVWMHLRKFYYVKAIENLKSLLKRKGVLILSFSTKKRDGFDSINTKNLKFLFLKNGFRLLKENISNDSLDRKIDWVTQVYILDKIT</sequence>
<keyword evidence="2" id="KW-0489">Methyltransferase</keyword>
<reference evidence="2 3" key="2">
    <citation type="submission" date="2018-11" db="EMBL/GenBank/DDBJ databases">
        <title>Genomic Encyclopedia of Type Strains, Phase IV (KMG-IV): sequencing the most valuable type-strain genomes for metagenomic binning, comparative biology and taxonomic classification.</title>
        <authorList>
            <person name="Goeker M."/>
        </authorList>
    </citation>
    <scope>NUCLEOTIDE SEQUENCE [LARGE SCALE GENOMIC DNA]</scope>
    <source>
        <strain evidence="2 3">DSM 27783</strain>
    </source>
</reference>
<dbReference type="Gene3D" id="3.40.50.150">
    <property type="entry name" value="Vaccinia Virus protein VP39"/>
    <property type="match status" value="1"/>
</dbReference>
<dbReference type="InterPro" id="IPR029063">
    <property type="entry name" value="SAM-dependent_MTases_sf"/>
</dbReference>
<protein>
    <submittedName>
        <fullName evidence="1">Class I SAM-dependent methyltransferase</fullName>
    </submittedName>
    <submittedName>
        <fullName evidence="2">Methyltransferase family protein</fullName>
    </submittedName>
</protein>
<dbReference type="EMBL" id="RJVK01000005">
    <property type="protein sequence ID" value="ROR38820.1"/>
    <property type="molecule type" value="Genomic_DNA"/>
</dbReference>
<dbReference type="SUPFAM" id="SSF53335">
    <property type="entry name" value="S-adenosyl-L-methionine-dependent methyltransferases"/>
    <property type="match status" value="1"/>
</dbReference>
<dbReference type="Proteomes" id="UP000272781">
    <property type="component" value="Unassembled WGS sequence"/>
</dbReference>
<reference evidence="1" key="3">
    <citation type="submission" date="2019-06" db="EMBL/GenBank/DDBJ databases">
        <title>A comparative analysis of the Nautiliaceae.</title>
        <authorList>
            <person name="Grosche A."/>
            <person name="Smedile F."/>
            <person name="Vetriani C."/>
        </authorList>
    </citation>
    <scope>NUCLEOTIDE SEQUENCE</scope>
    <source>
        <strain evidence="1">TB6</strain>
    </source>
</reference>
<accession>A0AAJ4RBC3</accession>
<evidence type="ECO:0000313" key="4">
    <source>
        <dbReference type="Proteomes" id="UP000298805"/>
    </source>
</evidence>
<proteinExistence type="predicted"/>
<dbReference type="GO" id="GO:0032259">
    <property type="term" value="P:methylation"/>
    <property type="evidence" value="ECO:0007669"/>
    <property type="project" value="UniProtKB-KW"/>
</dbReference>
<dbReference type="CDD" id="cd02440">
    <property type="entry name" value="AdoMet_MTases"/>
    <property type="match status" value="1"/>
</dbReference>
<dbReference type="GO" id="GO:0008168">
    <property type="term" value="F:methyltransferase activity"/>
    <property type="evidence" value="ECO:0007669"/>
    <property type="project" value="UniProtKB-KW"/>
</dbReference>
<keyword evidence="4" id="KW-1185">Reference proteome</keyword>
<dbReference type="Proteomes" id="UP000298805">
    <property type="component" value="Chromosome"/>
</dbReference>
<name>A0AAJ4RBC3_9BACT</name>
<keyword evidence="2" id="KW-0808">Transferase</keyword>
<organism evidence="2 3">
    <name type="scientific">Caminibacter pacificus</name>
    <dbReference type="NCBI Taxonomy" id="1424653"/>
    <lineage>
        <taxon>Bacteria</taxon>
        <taxon>Pseudomonadati</taxon>
        <taxon>Campylobacterota</taxon>
        <taxon>Epsilonproteobacteria</taxon>
        <taxon>Nautiliales</taxon>
        <taxon>Nautiliaceae</taxon>
        <taxon>Caminibacter</taxon>
    </lineage>
</organism>
<evidence type="ECO:0000313" key="3">
    <source>
        <dbReference type="Proteomes" id="UP000272781"/>
    </source>
</evidence>
<reference evidence="4" key="1">
    <citation type="submission" date="2018-03" db="EMBL/GenBank/DDBJ databases">
        <title>A comparative analysis of the Nautiliaceae.</title>
        <authorList>
            <person name="Grosche A."/>
            <person name="Smedile F."/>
            <person name="Vetriani C."/>
        </authorList>
    </citation>
    <scope>NUCLEOTIDE SEQUENCE [LARGE SCALE GENOMIC DNA]</scope>
    <source>
        <strain evidence="4">TB6</strain>
    </source>
</reference>
<evidence type="ECO:0000313" key="2">
    <source>
        <dbReference type="EMBL" id="ROR38820.1"/>
    </source>
</evidence>
<dbReference type="Pfam" id="PF13489">
    <property type="entry name" value="Methyltransf_23"/>
    <property type="match status" value="1"/>
</dbReference>
<gene>
    <name evidence="1" type="ORF">C6V80_09485</name>
    <name evidence="2" type="ORF">EDC58_1734</name>
</gene>
<evidence type="ECO:0000313" key="1">
    <source>
        <dbReference type="EMBL" id="QCI29175.1"/>
    </source>
</evidence>
<dbReference type="EMBL" id="CP027432">
    <property type="protein sequence ID" value="QCI29175.1"/>
    <property type="molecule type" value="Genomic_DNA"/>
</dbReference>
<dbReference type="AlphaFoldDB" id="A0AAJ4RBC3"/>